<feature type="domain" description="PAS" evidence="7">
    <location>
        <begin position="831"/>
        <end position="886"/>
    </location>
</feature>
<dbReference type="PROSITE" id="PS50113">
    <property type="entry name" value="PAC"/>
    <property type="match status" value="2"/>
</dbReference>
<reference evidence="9 10" key="1">
    <citation type="journal article" date="2011" name="Appl. Environ. Microbiol.">
        <title>Methanogenic archaea isolated from Taiwan's Chelungpu fault.</title>
        <authorList>
            <person name="Wu S.Y."/>
            <person name="Lai M.C."/>
        </authorList>
    </citation>
    <scope>NUCLEOTIDE SEQUENCE [LARGE SCALE GENOMIC DNA]</scope>
    <source>
        <strain evidence="9 10">St545Mb</strain>
    </source>
</reference>
<dbReference type="SUPFAM" id="SSF55785">
    <property type="entry name" value="PYP-like sensor domain (PAS domain)"/>
    <property type="match status" value="5"/>
</dbReference>
<evidence type="ECO:0000313" key="9">
    <source>
        <dbReference type="EMBL" id="MCQ6963272.1"/>
    </source>
</evidence>
<dbReference type="GO" id="GO:0004673">
    <property type="term" value="F:protein histidine kinase activity"/>
    <property type="evidence" value="ECO:0007669"/>
    <property type="project" value="UniProtKB-EC"/>
</dbReference>
<dbReference type="EC" id="2.7.13.3" evidence="2"/>
<dbReference type="Pfam" id="PF13426">
    <property type="entry name" value="PAS_9"/>
    <property type="match status" value="3"/>
</dbReference>
<evidence type="ECO:0000259" key="8">
    <source>
        <dbReference type="PROSITE" id="PS50113"/>
    </source>
</evidence>
<sequence>MTSGNGGYAAKNRTTGNLTVGRTEPCQQEKDLLSEELCIFSEMLEALPEPLAVLDTGLHIICANKRFYSFFRPVPEEEQGNAFPDMTGMHRNLTEMQTLLENIVNGNTADGRLSINFGPAAAGKDILVHAQALTHPTNTKDVRNILLRIKEAATPSVSHGQGPADMNYLSLVEQGNDGIVILQDETCIFANSMFRVMTGYSPVETSGKKFTDYLPEEYKRMISKRLKKVLKDRRSPGRNNEVEIITNNGDMLQAEISFAYITYQEKPLVMLNIRDIRERKLAEAELKASREKYSTLVEESNDGIAIIHEGALKFTNRKFSELTGYSREELANRQLTDYVSEIYHRMLSGRLRKVLKDMRSLRHSNEVEFTTKSGSLLPAEIGLSFISHEGKPSVMMNVRDISERKRADAELRDSERKYSTLVEKGNDGIIIVQDDVLVFANMKFCEISGFSKEELLRRPFEDFLTADYKRVVMKRFRRSLEKNRDTPLKYEVELLSKEGVHTPAEINSSVIEHSGKPAVMAIIRDITHLKNKEKRLLELIEVLKIMESVIKSSPAVIFFWKPEDYWPVEFVSENISQFGFNAEDFISGKLQYGDIVHPSDIGRLSMETEQWTRDVENLSYEYRIITSSGEVRWVDERSVVKRDLDGNVQYVQGIVVDITERKNVKNFMHIVSGPGEIFTPVGDPGDMFYQLLEFATQTENLDSGALYLIDEATGDLNLVAHKGFSPEFIRSIRHYSSGSIHKRVMMTGYPLYTRYYELNSMIPGNKPVNERLEATAIIPVKYEEKLVAILMLASHTSFEIPFNSRSTLETIAAQAGPLIGRMREQVDVHKDMRNLRIIFETIEEMIFVIDSDGCILYINPFACKCLDYTGEEVKGTNILKLHPQNKLLEAAPVIAAMISGSLTSHSIPFEAKSKRIIPAETRCTLGQIDEKKVVICLSRIEL</sequence>
<dbReference type="EMBL" id="JTEO01000005">
    <property type="protein sequence ID" value="MCQ6963272.1"/>
    <property type="molecule type" value="Genomic_DNA"/>
</dbReference>
<evidence type="ECO:0000256" key="6">
    <source>
        <dbReference type="SAM" id="MobiDB-lite"/>
    </source>
</evidence>
<evidence type="ECO:0000256" key="2">
    <source>
        <dbReference type="ARBA" id="ARBA00012438"/>
    </source>
</evidence>
<feature type="domain" description="PAC" evidence="8">
    <location>
        <begin position="363"/>
        <end position="413"/>
    </location>
</feature>
<dbReference type="NCBIfam" id="TIGR00229">
    <property type="entry name" value="sensory_box"/>
    <property type="match status" value="5"/>
</dbReference>
<dbReference type="PANTHER" id="PTHR43304">
    <property type="entry name" value="PHYTOCHROME-LIKE PROTEIN CPH1"/>
    <property type="match status" value="1"/>
</dbReference>
<dbReference type="InterPro" id="IPR001610">
    <property type="entry name" value="PAC"/>
</dbReference>
<dbReference type="Pfam" id="PF13188">
    <property type="entry name" value="PAS_8"/>
    <property type="match status" value="1"/>
</dbReference>
<dbReference type="SMART" id="SM00091">
    <property type="entry name" value="PAS"/>
    <property type="match status" value="6"/>
</dbReference>
<dbReference type="GO" id="GO:0006355">
    <property type="term" value="P:regulation of DNA-templated transcription"/>
    <property type="evidence" value="ECO:0007669"/>
    <property type="project" value="InterPro"/>
</dbReference>
<proteinExistence type="predicted"/>
<comment type="catalytic activity">
    <reaction evidence="1">
        <text>ATP + protein L-histidine = ADP + protein N-phospho-L-histidine.</text>
        <dbReference type="EC" id="2.7.13.3"/>
    </reaction>
</comment>
<keyword evidence="3" id="KW-0597">Phosphoprotein</keyword>
<keyword evidence="10" id="KW-1185">Reference proteome</keyword>
<accession>A0AAE3HAS4</accession>
<feature type="domain" description="PAS" evidence="7">
    <location>
        <begin position="188"/>
        <end position="233"/>
    </location>
</feature>
<dbReference type="PROSITE" id="PS50112">
    <property type="entry name" value="PAS"/>
    <property type="match status" value="4"/>
</dbReference>
<dbReference type="SMART" id="SM00086">
    <property type="entry name" value="PAC"/>
    <property type="match status" value="4"/>
</dbReference>
<evidence type="ECO:0000313" key="10">
    <source>
        <dbReference type="Proteomes" id="UP001206983"/>
    </source>
</evidence>
<dbReference type="InterPro" id="IPR035965">
    <property type="entry name" value="PAS-like_dom_sf"/>
</dbReference>
<dbReference type="InterPro" id="IPR000700">
    <property type="entry name" value="PAS-assoc_C"/>
</dbReference>
<dbReference type="Pfam" id="PF13185">
    <property type="entry name" value="GAF_2"/>
    <property type="match status" value="1"/>
</dbReference>
<dbReference type="Pfam" id="PF08447">
    <property type="entry name" value="PAS_3"/>
    <property type="match status" value="1"/>
</dbReference>
<feature type="domain" description="PAS" evidence="7">
    <location>
        <begin position="309"/>
        <end position="358"/>
    </location>
</feature>
<name>A0AAE3HAS4_9EURY</name>
<dbReference type="InterPro" id="IPR013767">
    <property type="entry name" value="PAS_fold"/>
</dbReference>
<dbReference type="InterPro" id="IPR013655">
    <property type="entry name" value="PAS_fold_3"/>
</dbReference>
<dbReference type="Gene3D" id="3.30.450.20">
    <property type="entry name" value="PAS domain"/>
    <property type="match status" value="5"/>
</dbReference>
<dbReference type="Proteomes" id="UP001206983">
    <property type="component" value="Unassembled WGS sequence"/>
</dbReference>
<organism evidence="9 10">
    <name type="scientific">Methanolobus chelungpuianus</name>
    <dbReference type="NCBI Taxonomy" id="502115"/>
    <lineage>
        <taxon>Archaea</taxon>
        <taxon>Methanobacteriati</taxon>
        <taxon>Methanobacteriota</taxon>
        <taxon>Stenosarchaea group</taxon>
        <taxon>Methanomicrobia</taxon>
        <taxon>Methanosarcinales</taxon>
        <taxon>Methanosarcinaceae</taxon>
        <taxon>Methanolobus</taxon>
    </lineage>
</organism>
<dbReference type="InterPro" id="IPR003018">
    <property type="entry name" value="GAF"/>
</dbReference>
<evidence type="ECO:0000256" key="1">
    <source>
        <dbReference type="ARBA" id="ARBA00000085"/>
    </source>
</evidence>
<dbReference type="InterPro" id="IPR000014">
    <property type="entry name" value="PAS"/>
</dbReference>
<dbReference type="SUPFAM" id="SSF55781">
    <property type="entry name" value="GAF domain-like"/>
    <property type="match status" value="1"/>
</dbReference>
<dbReference type="Pfam" id="PF00989">
    <property type="entry name" value="PAS"/>
    <property type="match status" value="1"/>
</dbReference>
<dbReference type="PANTHER" id="PTHR43304:SF1">
    <property type="entry name" value="PAC DOMAIN-CONTAINING PROTEIN"/>
    <property type="match status" value="1"/>
</dbReference>
<dbReference type="InterPro" id="IPR052162">
    <property type="entry name" value="Sensor_kinase/Photoreceptor"/>
</dbReference>
<comment type="caution">
    <text evidence="9">The sequence shown here is derived from an EMBL/GenBank/DDBJ whole genome shotgun (WGS) entry which is preliminary data.</text>
</comment>
<feature type="region of interest" description="Disordered" evidence="6">
    <location>
        <begin position="1"/>
        <end position="23"/>
    </location>
</feature>
<keyword evidence="4" id="KW-0808">Transferase</keyword>
<dbReference type="Gene3D" id="3.30.450.40">
    <property type="match status" value="1"/>
</dbReference>
<dbReference type="InterPro" id="IPR029016">
    <property type="entry name" value="GAF-like_dom_sf"/>
</dbReference>
<evidence type="ECO:0000259" key="7">
    <source>
        <dbReference type="PROSITE" id="PS50112"/>
    </source>
</evidence>
<keyword evidence="5" id="KW-0418">Kinase</keyword>
<evidence type="ECO:0000256" key="3">
    <source>
        <dbReference type="ARBA" id="ARBA00022553"/>
    </source>
</evidence>
<protein>
    <recommendedName>
        <fullName evidence="2">histidine kinase</fullName>
        <ecNumber evidence="2">2.7.13.3</ecNumber>
    </recommendedName>
</protein>
<gene>
    <name evidence="9" type="ORF">PV02_09065</name>
</gene>
<feature type="domain" description="PAC" evidence="8">
    <location>
        <begin position="618"/>
        <end position="670"/>
    </location>
</feature>
<dbReference type="AlphaFoldDB" id="A0AAE3HAS4"/>
<dbReference type="CDD" id="cd00130">
    <property type="entry name" value="PAS"/>
    <property type="match status" value="5"/>
</dbReference>
<evidence type="ECO:0000256" key="4">
    <source>
        <dbReference type="ARBA" id="ARBA00022679"/>
    </source>
</evidence>
<evidence type="ECO:0000256" key="5">
    <source>
        <dbReference type="ARBA" id="ARBA00022777"/>
    </source>
</evidence>
<feature type="domain" description="PAS" evidence="7">
    <location>
        <begin position="414"/>
        <end position="483"/>
    </location>
</feature>